<organism evidence="1 2">
    <name type="scientific">Fictibacillus terranigra</name>
    <dbReference type="NCBI Taxonomy" id="3058424"/>
    <lineage>
        <taxon>Bacteria</taxon>
        <taxon>Bacillati</taxon>
        <taxon>Bacillota</taxon>
        <taxon>Bacilli</taxon>
        <taxon>Bacillales</taxon>
        <taxon>Fictibacillaceae</taxon>
        <taxon>Fictibacillus</taxon>
    </lineage>
</organism>
<dbReference type="EMBL" id="JAUHLN010000001">
    <property type="protein sequence ID" value="MDN4071829.1"/>
    <property type="molecule type" value="Genomic_DNA"/>
</dbReference>
<dbReference type="RefSeq" id="WP_290397985.1">
    <property type="nucleotide sequence ID" value="NZ_JAUHLN010000001.1"/>
</dbReference>
<name>A0ABT8E1N9_9BACL</name>
<protein>
    <recommendedName>
        <fullName evidence="3">ACT domain-containing protein</fullName>
    </recommendedName>
</protein>
<evidence type="ECO:0008006" key="3">
    <source>
        <dbReference type="Google" id="ProtNLM"/>
    </source>
</evidence>
<gene>
    <name evidence="1" type="ORF">QYF49_02140</name>
</gene>
<comment type="caution">
    <text evidence="1">The sequence shown here is derived from an EMBL/GenBank/DDBJ whole genome shotgun (WGS) entry which is preliminary data.</text>
</comment>
<evidence type="ECO:0000313" key="2">
    <source>
        <dbReference type="Proteomes" id="UP001168694"/>
    </source>
</evidence>
<proteinExistence type="predicted"/>
<keyword evidence="2" id="KW-1185">Reference proteome</keyword>
<evidence type="ECO:0000313" key="1">
    <source>
        <dbReference type="EMBL" id="MDN4071829.1"/>
    </source>
</evidence>
<accession>A0ABT8E1N9</accession>
<reference evidence="1" key="1">
    <citation type="submission" date="2023-06" db="EMBL/GenBank/DDBJ databases">
        <title>Draft Genome Sequences of Representative Paenibacillus Polymyxa, Bacillus cereus, Fictibacillus sp., and Brevibacillus agri Strains Isolated from Amazonian Dark Earth.</title>
        <authorList>
            <person name="Pellegrinetti T.A."/>
            <person name="Cunha I.C.M."/>
            <person name="Chaves M.G."/>
            <person name="Freitas A.S."/>
            <person name="Silva A.V.R."/>
            <person name="Tsai S.M."/>
            <person name="Mendes L.W."/>
        </authorList>
    </citation>
    <scope>NUCLEOTIDE SEQUENCE</scope>
    <source>
        <strain evidence="1">CENA-BCM004</strain>
    </source>
</reference>
<sequence>MFNYKLREQFLFVASDETIACILKELEDLGGNITAFEQTRAAGNRNFLNTVRLVAGSAEDKSCEDLWNLKKILKKFSVCYRQKTIIQFILTPGIPGQISAIYHLLWCRVCINSIYIGEDNTLYMAVSDIEKAHRILSNPNSKPCRKMD</sequence>
<dbReference type="Proteomes" id="UP001168694">
    <property type="component" value="Unassembled WGS sequence"/>
</dbReference>